<gene>
    <name evidence="8" type="ORF">METZ01_LOCUS237583</name>
</gene>
<dbReference type="SUPFAM" id="SSF52210">
    <property type="entry name" value="Succinyl-CoA synthetase domains"/>
    <property type="match status" value="1"/>
</dbReference>
<keyword evidence="5" id="KW-0547">Nucleotide-binding</keyword>
<evidence type="ECO:0000313" key="8">
    <source>
        <dbReference type="EMBL" id="SVB84729.1"/>
    </source>
</evidence>
<evidence type="ECO:0000256" key="4">
    <source>
        <dbReference type="ARBA" id="ARBA00022723"/>
    </source>
</evidence>
<dbReference type="FunFam" id="3.40.50.261:FF:000001">
    <property type="entry name" value="Succinate--CoA ligase [ADP-forming] subunit beta"/>
    <property type="match status" value="1"/>
</dbReference>
<dbReference type="InterPro" id="IPR011761">
    <property type="entry name" value="ATP-grasp"/>
</dbReference>
<name>A0A382HC38_9ZZZZ</name>
<dbReference type="InterPro" id="IPR017866">
    <property type="entry name" value="Succ-CoA_synthase_bsu_CS"/>
</dbReference>
<dbReference type="AlphaFoldDB" id="A0A382HC38"/>
<dbReference type="FunFam" id="3.30.1490.20:FF:000002">
    <property type="entry name" value="Succinate--CoA ligase [ADP-forming] subunit beta"/>
    <property type="match status" value="1"/>
</dbReference>
<dbReference type="Gene3D" id="3.40.50.261">
    <property type="entry name" value="Succinyl-CoA synthetase domains"/>
    <property type="match status" value="1"/>
</dbReference>
<keyword evidence="6" id="KW-0460">Magnesium</keyword>
<dbReference type="Gene3D" id="3.30.470.20">
    <property type="entry name" value="ATP-grasp fold, B domain"/>
    <property type="match status" value="1"/>
</dbReference>
<feature type="domain" description="ATP-grasp" evidence="7">
    <location>
        <begin position="9"/>
        <end position="244"/>
    </location>
</feature>
<evidence type="ECO:0000256" key="5">
    <source>
        <dbReference type="ARBA" id="ARBA00022741"/>
    </source>
</evidence>
<dbReference type="EMBL" id="UINC01060329">
    <property type="protein sequence ID" value="SVB84729.1"/>
    <property type="molecule type" value="Genomic_DNA"/>
</dbReference>
<dbReference type="InterPro" id="IPR005809">
    <property type="entry name" value="Succ_CoA_ligase-like_bsu"/>
</dbReference>
<dbReference type="HAMAP" id="MF_00558">
    <property type="entry name" value="Succ_CoA_beta"/>
    <property type="match status" value="1"/>
</dbReference>
<reference evidence="8" key="1">
    <citation type="submission" date="2018-05" db="EMBL/GenBank/DDBJ databases">
        <authorList>
            <person name="Lanie J.A."/>
            <person name="Ng W.-L."/>
            <person name="Kazmierczak K.M."/>
            <person name="Andrzejewski T.M."/>
            <person name="Davidsen T.M."/>
            <person name="Wayne K.J."/>
            <person name="Tettelin H."/>
            <person name="Glass J.I."/>
            <person name="Rusch D."/>
            <person name="Podicherti R."/>
            <person name="Tsui H.-C.T."/>
            <person name="Winkler M.E."/>
        </authorList>
    </citation>
    <scope>NUCLEOTIDE SEQUENCE</scope>
</reference>
<evidence type="ECO:0000259" key="7">
    <source>
        <dbReference type="PROSITE" id="PS50975"/>
    </source>
</evidence>
<protein>
    <recommendedName>
        <fullName evidence="7">ATP-grasp domain-containing protein</fullName>
    </recommendedName>
</protein>
<dbReference type="GO" id="GO:0006104">
    <property type="term" value="P:succinyl-CoA metabolic process"/>
    <property type="evidence" value="ECO:0007669"/>
    <property type="project" value="TreeGrafter"/>
</dbReference>
<accession>A0A382HC38</accession>
<proteinExistence type="inferred from homology"/>
<dbReference type="InterPro" id="IPR016102">
    <property type="entry name" value="Succinyl-CoA_synth-like"/>
</dbReference>
<evidence type="ECO:0000256" key="3">
    <source>
        <dbReference type="ARBA" id="ARBA00022598"/>
    </source>
</evidence>
<sequence length="382" mass="41958">MNIHEHQAKKILKDFGAAIPNGVVITDLKNFDKEIKKFNTEKLVLKAQIHSGGRGKAGGIKLVNSKTELIKEAKRMFGKVLITHQTGPKGKEVKRLYVEEASEIKKEFYLSCLVDRESSKIAFISSAKGGVDIEKVASETPDEIVTTKMELGDSIKQEDFNKIIKPFLLNDDQKKNANNLVQALFKILQEKDASLIEINPLIITKDERLICLDAKMNFDDNAIFRRPEIFSLRDLNEEDSEEIEANKHNLAYIKLNGSIGCMVNGAGLAMATMDIIKLYGGEPANFLDVGGGASKEKVTTAFKLILSDKSVKGVLINIFGGIMRCDVLAQGVVDAAKEMNLNIPLVVRLAGTNFEKGKAILDQSGLKILSAANLNDAAKKIV</sequence>
<dbReference type="InterPro" id="IPR013650">
    <property type="entry name" value="ATP-grasp_succ-CoA_synth-type"/>
</dbReference>
<evidence type="ECO:0000256" key="2">
    <source>
        <dbReference type="ARBA" id="ARBA00022532"/>
    </source>
</evidence>
<dbReference type="GO" id="GO:0046872">
    <property type="term" value="F:metal ion binding"/>
    <property type="evidence" value="ECO:0007669"/>
    <property type="project" value="UniProtKB-KW"/>
</dbReference>
<feature type="non-terminal residue" evidence="8">
    <location>
        <position position="382"/>
    </location>
</feature>
<dbReference type="GO" id="GO:0006099">
    <property type="term" value="P:tricarboxylic acid cycle"/>
    <property type="evidence" value="ECO:0007669"/>
    <property type="project" value="UniProtKB-KW"/>
</dbReference>
<dbReference type="PANTHER" id="PTHR11815">
    <property type="entry name" value="SUCCINYL-COA SYNTHETASE BETA CHAIN"/>
    <property type="match status" value="1"/>
</dbReference>
<keyword evidence="2" id="KW-0816">Tricarboxylic acid cycle</keyword>
<keyword evidence="3" id="KW-0436">Ligase</keyword>
<dbReference type="InterPro" id="IPR005811">
    <property type="entry name" value="SUCC_ACL_C"/>
</dbReference>
<dbReference type="NCBIfam" id="TIGR01016">
    <property type="entry name" value="sucCoAbeta"/>
    <property type="match status" value="1"/>
</dbReference>
<dbReference type="Gene3D" id="3.30.1490.20">
    <property type="entry name" value="ATP-grasp fold, A domain"/>
    <property type="match status" value="1"/>
</dbReference>
<dbReference type="PROSITE" id="PS01217">
    <property type="entry name" value="SUCCINYL_COA_LIG_3"/>
    <property type="match status" value="1"/>
</dbReference>
<dbReference type="GO" id="GO:0005524">
    <property type="term" value="F:ATP binding"/>
    <property type="evidence" value="ECO:0007669"/>
    <property type="project" value="InterPro"/>
</dbReference>
<evidence type="ECO:0000256" key="6">
    <source>
        <dbReference type="ARBA" id="ARBA00022842"/>
    </source>
</evidence>
<dbReference type="GO" id="GO:0004775">
    <property type="term" value="F:succinate-CoA ligase (ADP-forming) activity"/>
    <property type="evidence" value="ECO:0007669"/>
    <property type="project" value="TreeGrafter"/>
</dbReference>
<dbReference type="FunFam" id="3.30.470.20:FF:000002">
    <property type="entry name" value="Succinate--CoA ligase [ADP-forming] subunit beta"/>
    <property type="match status" value="1"/>
</dbReference>
<dbReference type="SUPFAM" id="SSF56059">
    <property type="entry name" value="Glutathione synthetase ATP-binding domain-like"/>
    <property type="match status" value="1"/>
</dbReference>
<dbReference type="InterPro" id="IPR013815">
    <property type="entry name" value="ATP_grasp_subdomain_1"/>
</dbReference>
<dbReference type="GO" id="GO:0042709">
    <property type="term" value="C:succinate-CoA ligase complex"/>
    <property type="evidence" value="ECO:0007669"/>
    <property type="project" value="TreeGrafter"/>
</dbReference>
<dbReference type="Pfam" id="PF00549">
    <property type="entry name" value="Ligase_CoA"/>
    <property type="match status" value="1"/>
</dbReference>
<dbReference type="GO" id="GO:0005829">
    <property type="term" value="C:cytosol"/>
    <property type="evidence" value="ECO:0007669"/>
    <property type="project" value="TreeGrafter"/>
</dbReference>
<dbReference type="PROSITE" id="PS50975">
    <property type="entry name" value="ATP_GRASP"/>
    <property type="match status" value="1"/>
</dbReference>
<dbReference type="PANTHER" id="PTHR11815:SF10">
    <property type="entry name" value="SUCCINATE--COA LIGASE [GDP-FORMING] SUBUNIT BETA, MITOCHONDRIAL"/>
    <property type="match status" value="1"/>
</dbReference>
<keyword evidence="4" id="KW-0479">Metal-binding</keyword>
<organism evidence="8">
    <name type="scientific">marine metagenome</name>
    <dbReference type="NCBI Taxonomy" id="408172"/>
    <lineage>
        <taxon>unclassified sequences</taxon>
        <taxon>metagenomes</taxon>
        <taxon>ecological metagenomes</taxon>
    </lineage>
</organism>
<dbReference type="PIRSF" id="PIRSF001554">
    <property type="entry name" value="SucCS_beta"/>
    <property type="match status" value="1"/>
</dbReference>
<dbReference type="NCBIfam" id="NF001913">
    <property type="entry name" value="PRK00696.1"/>
    <property type="match status" value="1"/>
</dbReference>
<evidence type="ECO:0000256" key="1">
    <source>
        <dbReference type="ARBA" id="ARBA00001946"/>
    </source>
</evidence>
<comment type="cofactor">
    <cofactor evidence="1">
        <name>Mg(2+)</name>
        <dbReference type="ChEBI" id="CHEBI:18420"/>
    </cofactor>
</comment>
<dbReference type="Pfam" id="PF08442">
    <property type="entry name" value="ATP-grasp_2"/>
    <property type="match status" value="1"/>
</dbReference>